<dbReference type="AlphaFoldDB" id="A0AAQ4D1A2"/>
<accession>A0AAQ4D1A2</accession>
<dbReference type="Proteomes" id="UP001321473">
    <property type="component" value="Unassembled WGS sequence"/>
</dbReference>
<dbReference type="EMBL" id="JARKHS020036386">
    <property type="protein sequence ID" value="KAK8756242.1"/>
    <property type="molecule type" value="Genomic_DNA"/>
</dbReference>
<name>A0AAQ4D1A2_AMBAM</name>
<keyword evidence="1" id="KW-0812">Transmembrane</keyword>
<feature type="transmembrane region" description="Helical" evidence="1">
    <location>
        <begin position="17"/>
        <end position="36"/>
    </location>
</feature>
<evidence type="ECO:0000313" key="2">
    <source>
        <dbReference type="EMBL" id="KAK8756242.1"/>
    </source>
</evidence>
<keyword evidence="1" id="KW-0472">Membrane</keyword>
<sequence length="76" mass="8999">MGFGTWMRQAWKLYPESVIMAGVVSALAPFGIWCAYQIHIRPWYYRKEYTVVRAEDPYAKVLEEAYKDFVPHKLPK</sequence>
<organism evidence="2 3">
    <name type="scientific">Amblyomma americanum</name>
    <name type="common">Lone star tick</name>
    <dbReference type="NCBI Taxonomy" id="6943"/>
    <lineage>
        <taxon>Eukaryota</taxon>
        <taxon>Metazoa</taxon>
        <taxon>Ecdysozoa</taxon>
        <taxon>Arthropoda</taxon>
        <taxon>Chelicerata</taxon>
        <taxon>Arachnida</taxon>
        <taxon>Acari</taxon>
        <taxon>Parasitiformes</taxon>
        <taxon>Ixodida</taxon>
        <taxon>Ixodoidea</taxon>
        <taxon>Ixodidae</taxon>
        <taxon>Amblyomminae</taxon>
        <taxon>Amblyomma</taxon>
    </lineage>
</organism>
<comment type="caution">
    <text evidence="2">The sequence shown here is derived from an EMBL/GenBank/DDBJ whole genome shotgun (WGS) entry which is preliminary data.</text>
</comment>
<keyword evidence="3" id="KW-1185">Reference proteome</keyword>
<keyword evidence="1" id="KW-1133">Transmembrane helix</keyword>
<proteinExistence type="predicted"/>
<reference evidence="2 3" key="1">
    <citation type="journal article" date="2023" name="Arcadia Sci">
        <title>De novo assembly of a long-read Amblyomma americanum tick genome.</title>
        <authorList>
            <person name="Chou S."/>
            <person name="Poskanzer K.E."/>
            <person name="Rollins M."/>
            <person name="Thuy-Boun P.S."/>
        </authorList>
    </citation>
    <scope>NUCLEOTIDE SEQUENCE [LARGE SCALE GENOMIC DNA]</scope>
    <source>
        <strain evidence="2">F_SG_1</strain>
        <tissue evidence="2">Salivary glands</tissue>
    </source>
</reference>
<evidence type="ECO:0000256" key="1">
    <source>
        <dbReference type="SAM" id="Phobius"/>
    </source>
</evidence>
<protein>
    <submittedName>
        <fullName evidence="2">Uncharacterized protein</fullName>
    </submittedName>
</protein>
<gene>
    <name evidence="2" type="ORF">V5799_001057</name>
</gene>
<evidence type="ECO:0000313" key="3">
    <source>
        <dbReference type="Proteomes" id="UP001321473"/>
    </source>
</evidence>